<evidence type="ECO:0000256" key="11">
    <source>
        <dbReference type="ARBA" id="ARBA00022840"/>
    </source>
</evidence>
<evidence type="ECO:0000256" key="3">
    <source>
        <dbReference type="ARBA" id="ARBA00004667"/>
    </source>
</evidence>
<evidence type="ECO:0000256" key="10">
    <source>
        <dbReference type="ARBA" id="ARBA00022741"/>
    </source>
</evidence>
<comment type="pathway">
    <text evidence="3 16">Amino-acid biosynthesis; L-histidine biosynthesis; L-histidine from 5-phospho-alpha-D-ribose 1-diphosphate: step 1/9.</text>
</comment>
<keyword evidence="12 16" id="KW-0368">Histidine biosynthesis</keyword>
<comment type="function">
    <text evidence="14 15">Required for the first step of histidine biosynthesis. May allow the feedback regulation of ATP phosphoribosyltransferase activity by histidine.</text>
</comment>
<dbReference type="HAMAP" id="MF_00125">
    <property type="entry name" value="HisZ"/>
    <property type="match status" value="1"/>
</dbReference>
<dbReference type="AlphaFoldDB" id="C2KK30"/>
<dbReference type="EC" id="2.4.2.17" evidence="16"/>
<comment type="domain">
    <text evidence="16">Lacks the C-terminal regulatory region which is replaced by HisZ.</text>
</comment>
<comment type="similarity">
    <text evidence="4 15">Belongs to the class-II aminoacyl-tRNA synthetase family. HisZ subfamily.</text>
</comment>
<dbReference type="PROSITE" id="PS01316">
    <property type="entry name" value="ATP_P_PHORIBOSYLTR"/>
    <property type="match status" value="1"/>
</dbReference>
<evidence type="ECO:0000259" key="17">
    <source>
        <dbReference type="PROSITE" id="PS50862"/>
    </source>
</evidence>
<feature type="domain" description="Aminoacyl-transfer RNA synthetases class-II family profile" evidence="17">
    <location>
        <begin position="1"/>
        <end position="502"/>
    </location>
</feature>
<dbReference type="InterPro" id="IPR024893">
    <property type="entry name" value="ATP_PRibTrfase_HisG_short"/>
</dbReference>
<evidence type="ECO:0000256" key="4">
    <source>
        <dbReference type="ARBA" id="ARBA00005539"/>
    </source>
</evidence>
<comment type="caution">
    <text evidence="18">The sequence shown here is derived from an EMBL/GenBank/DDBJ whole genome shotgun (WGS) entry which is preliminary data.</text>
</comment>
<dbReference type="GO" id="GO:0003879">
    <property type="term" value="F:ATP phosphoribosyltransferase activity"/>
    <property type="evidence" value="ECO:0007669"/>
    <property type="project" value="UniProtKB-UniRule"/>
</dbReference>
<dbReference type="CDD" id="cd13595">
    <property type="entry name" value="PBP2_HisGs"/>
    <property type="match status" value="1"/>
</dbReference>
<evidence type="ECO:0000256" key="13">
    <source>
        <dbReference type="ARBA" id="ARBA00024861"/>
    </source>
</evidence>
<evidence type="ECO:0000256" key="8">
    <source>
        <dbReference type="ARBA" id="ARBA00022676"/>
    </source>
</evidence>
<evidence type="ECO:0000313" key="19">
    <source>
        <dbReference type="Proteomes" id="UP000004283"/>
    </source>
</evidence>
<keyword evidence="6 16" id="KW-0963">Cytoplasm</keyword>
<dbReference type="PANTHER" id="PTHR11476">
    <property type="entry name" value="HISTIDYL-TRNA SYNTHETASE"/>
    <property type="match status" value="1"/>
</dbReference>
<evidence type="ECO:0000256" key="15">
    <source>
        <dbReference type="HAMAP-Rule" id="MF_00125"/>
    </source>
</evidence>
<comment type="catalytic activity">
    <reaction evidence="1 16">
        <text>1-(5-phospho-beta-D-ribosyl)-ATP + diphosphate = 5-phospho-alpha-D-ribose 1-diphosphate + ATP</text>
        <dbReference type="Rhea" id="RHEA:18473"/>
        <dbReference type="ChEBI" id="CHEBI:30616"/>
        <dbReference type="ChEBI" id="CHEBI:33019"/>
        <dbReference type="ChEBI" id="CHEBI:58017"/>
        <dbReference type="ChEBI" id="CHEBI:73183"/>
        <dbReference type="EC" id="2.4.2.17"/>
    </reaction>
</comment>
<dbReference type="GO" id="GO:0140096">
    <property type="term" value="F:catalytic activity, acting on a protein"/>
    <property type="evidence" value="ECO:0007669"/>
    <property type="project" value="UniProtKB-ARBA"/>
</dbReference>
<dbReference type="InterPro" id="IPR006195">
    <property type="entry name" value="aa-tRNA-synth_II"/>
</dbReference>
<keyword evidence="11 16" id="KW-0067">ATP-binding</keyword>
<evidence type="ECO:0000256" key="12">
    <source>
        <dbReference type="ARBA" id="ARBA00023102"/>
    </source>
</evidence>
<dbReference type="EMBL" id="ACKV01000046">
    <property type="protein sequence ID" value="EEJ42411.1"/>
    <property type="molecule type" value="Genomic_DNA"/>
</dbReference>
<comment type="subcellular location">
    <subcellularLocation>
        <location evidence="2 16">Cytoplasm</location>
    </subcellularLocation>
</comment>
<dbReference type="InterPro" id="IPR045864">
    <property type="entry name" value="aa-tRNA-synth_II/BPL/LPL"/>
</dbReference>
<comment type="similarity">
    <text evidence="5 16">Belongs to the ATP phosphoribosyltransferase family. Short subfamily.</text>
</comment>
<dbReference type="Gene3D" id="3.30.930.10">
    <property type="entry name" value="Bira Bifunctional Protein, Domain 2"/>
    <property type="match status" value="1"/>
</dbReference>
<dbReference type="PANTHER" id="PTHR11476:SF7">
    <property type="entry name" value="HISTIDINE--TRNA LIGASE"/>
    <property type="match status" value="1"/>
</dbReference>
<reference evidence="18 19" key="1">
    <citation type="submission" date="2009-04" db="EMBL/GenBank/DDBJ databases">
        <authorList>
            <person name="Qin X."/>
            <person name="Bachman B."/>
            <person name="Battles P."/>
            <person name="Bell A."/>
            <person name="Bess C."/>
            <person name="Bickham C."/>
            <person name="Chaboub L."/>
            <person name="Chen D."/>
            <person name="Coyle M."/>
            <person name="Deiros D.R."/>
            <person name="Dinh H."/>
            <person name="Forbes L."/>
            <person name="Fowler G."/>
            <person name="Francisco L."/>
            <person name="Fu Q."/>
            <person name="Gubbala S."/>
            <person name="Hale W."/>
            <person name="Han Y."/>
            <person name="Hemphill L."/>
            <person name="Highlander S.K."/>
            <person name="Hirani K."/>
            <person name="Hogues M."/>
            <person name="Jackson L."/>
            <person name="Jakkamsetti A."/>
            <person name="Javaid M."/>
            <person name="Jiang H."/>
            <person name="Korchina V."/>
            <person name="Kovar C."/>
            <person name="Lara F."/>
            <person name="Lee S."/>
            <person name="Mata R."/>
            <person name="Mathew T."/>
            <person name="Moen C."/>
            <person name="Morales K."/>
            <person name="Munidasa M."/>
            <person name="Nazareth L."/>
            <person name="Ngo R."/>
            <person name="Nguyen L."/>
            <person name="Okwuonu G."/>
            <person name="Ongeri F."/>
            <person name="Patil S."/>
            <person name="Petrosino J."/>
            <person name="Pham C."/>
            <person name="Pham P."/>
            <person name="Pu L.-L."/>
            <person name="Puazo M."/>
            <person name="Raj R."/>
            <person name="Reid J."/>
            <person name="Rouhana J."/>
            <person name="Saada N."/>
            <person name="Shang Y."/>
            <person name="Simmons D."/>
            <person name="Thornton R."/>
            <person name="Warren J."/>
            <person name="Weissenberger G."/>
            <person name="Zhang J."/>
            <person name="Zhang L."/>
            <person name="Zhou C."/>
            <person name="Zhu D."/>
            <person name="Muzny D."/>
            <person name="Worley K."/>
            <person name="Gibbs R."/>
        </authorList>
    </citation>
    <scope>NUCLEOTIDE SEQUENCE [LARGE SCALE GENOMIC DNA]</scope>
    <source>
        <strain evidence="18 19">ATCC 19254</strain>
    </source>
</reference>
<dbReference type="HOGENOM" id="CLU_034453_0_0_9"/>
<evidence type="ECO:0000313" key="18">
    <source>
        <dbReference type="EMBL" id="EEJ42411.1"/>
    </source>
</evidence>
<evidence type="ECO:0000256" key="6">
    <source>
        <dbReference type="ARBA" id="ARBA00022490"/>
    </source>
</evidence>
<comment type="function">
    <text evidence="13 16">Catalyzes the condensation of ATP and 5-phosphoribose 1-diphosphate to form N'-(5'-phosphoribosyl)-ATP (PR-ATP). Has a crucial role in the pathway because the rate of histidine biosynthesis seems to be controlled primarily by regulation of HisG enzymatic activity.</text>
</comment>
<organism evidence="18 19">
    <name type="scientific">Leuconostoc mesenteroides subsp. cremoris ATCC 19254</name>
    <dbReference type="NCBI Taxonomy" id="586220"/>
    <lineage>
        <taxon>Bacteria</taxon>
        <taxon>Bacillati</taxon>
        <taxon>Bacillota</taxon>
        <taxon>Bacilli</taxon>
        <taxon>Lactobacillales</taxon>
        <taxon>Lactobacillaceae</taxon>
        <taxon>Leuconostoc</taxon>
    </lineage>
</organism>
<accession>C2KK30</accession>
<comment type="miscellaneous">
    <text evidence="15">This function is generally fulfilled by the C-terminal part of HisG, which is missing in some bacteria such as this one.</text>
</comment>
<keyword evidence="9 16" id="KW-0808">Transferase</keyword>
<evidence type="ECO:0000256" key="14">
    <source>
        <dbReference type="ARBA" id="ARBA00025246"/>
    </source>
</evidence>
<evidence type="ECO:0000256" key="5">
    <source>
        <dbReference type="ARBA" id="ARBA00009489"/>
    </source>
</evidence>
<evidence type="ECO:0000256" key="9">
    <source>
        <dbReference type="ARBA" id="ARBA00022679"/>
    </source>
</evidence>
<evidence type="ECO:0000256" key="2">
    <source>
        <dbReference type="ARBA" id="ARBA00004496"/>
    </source>
</evidence>
<dbReference type="HAMAP" id="MF_01018">
    <property type="entry name" value="HisG_Short"/>
    <property type="match status" value="1"/>
</dbReference>
<dbReference type="Proteomes" id="UP000004283">
    <property type="component" value="Unassembled WGS sequence"/>
</dbReference>
<dbReference type="Pfam" id="PF13393">
    <property type="entry name" value="tRNA-synt_His"/>
    <property type="match status" value="1"/>
</dbReference>
<dbReference type="GO" id="GO:0000105">
    <property type="term" value="P:L-histidine biosynthetic process"/>
    <property type="evidence" value="ECO:0007669"/>
    <property type="project" value="UniProtKB-UniRule"/>
</dbReference>
<dbReference type="GO" id="GO:0005737">
    <property type="term" value="C:cytoplasm"/>
    <property type="evidence" value="ECO:0007669"/>
    <property type="project" value="UniProtKB-SubCell"/>
</dbReference>
<dbReference type="SUPFAM" id="SSF55681">
    <property type="entry name" value="Class II aaRS and biotin synthetases"/>
    <property type="match status" value="1"/>
</dbReference>
<keyword evidence="7 16" id="KW-0028">Amino-acid biosynthesis</keyword>
<evidence type="ECO:0000256" key="7">
    <source>
        <dbReference type="ARBA" id="ARBA00022605"/>
    </source>
</evidence>
<comment type="subunit">
    <text evidence="16">Heteromultimer composed of HisG and HisZ subunits.</text>
</comment>
<keyword evidence="8 16" id="KW-0328">Glycosyltransferase</keyword>
<dbReference type="GO" id="GO:0005524">
    <property type="term" value="F:ATP binding"/>
    <property type="evidence" value="ECO:0007669"/>
    <property type="project" value="UniProtKB-KW"/>
</dbReference>
<name>C2KK30_LEUMC</name>
<dbReference type="FunFam" id="3.40.190.10:FF:000008">
    <property type="entry name" value="ATP phosphoribosyltransferase"/>
    <property type="match status" value="1"/>
</dbReference>
<protein>
    <recommendedName>
        <fullName evidence="15 16">Multifunctional fusion protein</fullName>
    </recommendedName>
    <domain>
        <recommendedName>
            <fullName evidence="16">ATP phosphoribosyltransferase</fullName>
            <shortName evidence="16">ATP-PRT</shortName>
            <shortName evidence="16">ATP-PRTase</shortName>
            <ecNumber evidence="16">2.4.2.17</ecNumber>
        </recommendedName>
    </domain>
    <domain>
        <recommendedName>
            <fullName evidence="15">ATP phosphoribosyltransferase regulatory subunit</fullName>
        </recommendedName>
    </domain>
</protein>
<dbReference type="InterPro" id="IPR004517">
    <property type="entry name" value="HisZ"/>
</dbReference>
<dbReference type="Gene3D" id="3.40.190.10">
    <property type="entry name" value="Periplasmic binding protein-like II"/>
    <property type="match status" value="2"/>
</dbReference>
<evidence type="ECO:0000256" key="16">
    <source>
        <dbReference type="HAMAP-Rule" id="MF_01018"/>
    </source>
</evidence>
<keyword evidence="10 16" id="KW-0547">Nucleotide-binding</keyword>
<dbReference type="Pfam" id="PF01634">
    <property type="entry name" value="HisG"/>
    <property type="match status" value="1"/>
</dbReference>
<dbReference type="InterPro" id="IPR041715">
    <property type="entry name" value="HisRS-like_core"/>
</dbReference>
<proteinExistence type="inferred from homology"/>
<dbReference type="InterPro" id="IPR013820">
    <property type="entry name" value="ATP_PRibTrfase_cat"/>
</dbReference>
<dbReference type="NCBIfam" id="TIGR00070">
    <property type="entry name" value="hisG"/>
    <property type="match status" value="1"/>
</dbReference>
<gene>
    <name evidence="16 18" type="primary">hisG</name>
    <name evidence="15" type="synonym">hisZ</name>
    <name evidence="18" type="ORF">HMPREF0555_0996</name>
</gene>
<dbReference type="PROSITE" id="PS50862">
    <property type="entry name" value="AA_TRNA_LIGASE_II"/>
    <property type="match status" value="1"/>
</dbReference>
<dbReference type="UniPathway" id="UPA00031">
    <property type="reaction ID" value="UER00006"/>
</dbReference>
<dbReference type="CDD" id="cd00773">
    <property type="entry name" value="HisRS-like_core"/>
    <property type="match status" value="1"/>
</dbReference>
<dbReference type="InterPro" id="IPR018198">
    <property type="entry name" value="ATP_PRibTrfase_CS"/>
</dbReference>
<sequence>MNMNDKVLAAGSRDEFGEKLQQKQKISQMITTILNDADFTPINTPLIERESTFDKYQNKNVFRLFDQVGENLVLRPDLTLPIARFLSANRQQNSMSRLYYIGDVFRRTDSLSGDYNQETQAGIELIGDQSFEAEIQALDTMLKFAQEFGIVDVQVVLSDARFIDVVLENLQLDQDLRQRMKQAIEQKNVSVFEELRATIPDFPEGLAGWPLAFGEDGETVMWQLQEIPAVNDIINDWLKLAECTHKHYPAVAVTVDLAAASPQLYYTGTIIRGFVPSLGRYLFSGGRYDRLLENFQNKSLPAVGMGLNIETILADWRRKPEEMKPQEPIVMVLGKGRVEKDARPLLKAAGIDTSLLENPARKLIFDSTEGKYRFILVKPSDVVKYLDRGIGDVGIVGSDTIAEQVRNHYDVLNLQTGKAEFVVAAPEGFNLDTPTRKRIATKYPKIATEYFSNRGEDVELIKLEGSVELGPLTGLSDAIIDITQTGNTLRENHLQVYDAVGPVATHMLVRAGALLRFQLELTKVINNLVNILKEEE</sequence>
<evidence type="ECO:0000256" key="1">
    <source>
        <dbReference type="ARBA" id="ARBA00000915"/>
    </source>
</evidence>
<dbReference type="SUPFAM" id="SSF53850">
    <property type="entry name" value="Periplasmic binding protein-like II"/>
    <property type="match status" value="1"/>
</dbReference>